<evidence type="ECO:0000256" key="1">
    <source>
        <dbReference type="SAM" id="Coils"/>
    </source>
</evidence>
<evidence type="ECO:0000313" key="3">
    <source>
        <dbReference type="EMBL" id="KAL0630581.1"/>
    </source>
</evidence>
<organism evidence="3 4">
    <name type="scientific">Discina gigas</name>
    <dbReference type="NCBI Taxonomy" id="1032678"/>
    <lineage>
        <taxon>Eukaryota</taxon>
        <taxon>Fungi</taxon>
        <taxon>Dikarya</taxon>
        <taxon>Ascomycota</taxon>
        <taxon>Pezizomycotina</taxon>
        <taxon>Pezizomycetes</taxon>
        <taxon>Pezizales</taxon>
        <taxon>Discinaceae</taxon>
        <taxon>Discina</taxon>
    </lineage>
</organism>
<proteinExistence type="predicted"/>
<evidence type="ECO:0000256" key="2">
    <source>
        <dbReference type="SAM" id="MobiDB-lite"/>
    </source>
</evidence>
<evidence type="ECO:0000313" key="4">
    <source>
        <dbReference type="Proteomes" id="UP001447188"/>
    </source>
</evidence>
<feature type="region of interest" description="Disordered" evidence="2">
    <location>
        <begin position="1"/>
        <end position="77"/>
    </location>
</feature>
<keyword evidence="4" id="KW-1185">Reference proteome</keyword>
<gene>
    <name evidence="3" type="ORF">Q9L58_010572</name>
</gene>
<keyword evidence="1" id="KW-0175">Coiled coil</keyword>
<dbReference type="Proteomes" id="UP001447188">
    <property type="component" value="Unassembled WGS sequence"/>
</dbReference>
<sequence>MPPKGKKNNNKNASSSTNVTGGEPSSTASPSNTSQQNPSVAPPLAPIFTSSSPNRGRSPSKRPRANTADSPPPTNTMESLVSSMISLSEVQNKQASTIKGFATIVAEVHNFKIRCSPHIASLIEDMKALQATITSLTARIAALETAPPPTSPPQITNAGPSDQILALVARVNALESAPPPPTPPPPPPFPSALPPPPSPTPSYAEVASKAADKRPKPKAKAAGKLVNTETTKLQRQLVVSCNATPPASITNDAILASVNNALKNTGVRFILARRSLKGNLVLQTAPANTASEAINHGDAIASCLTDLGCTPTLMRPNAAWTSFLVHNVPTSADLREVAAAIQLDYPSLALSRHPRWLATETNRKEKTHSTMVITLPRPLTLANLGLTSLAISNRVCRLTLYTPKPAANKT</sequence>
<protein>
    <recommendedName>
        <fullName evidence="5">Gag-like protein</fullName>
    </recommendedName>
</protein>
<accession>A0ABR3G4Q2</accession>
<comment type="caution">
    <text evidence="3">The sequence shown here is derived from an EMBL/GenBank/DDBJ whole genome shotgun (WGS) entry which is preliminary data.</text>
</comment>
<feature type="compositionally biased region" description="Polar residues" evidence="2">
    <location>
        <begin position="48"/>
        <end position="57"/>
    </location>
</feature>
<feature type="compositionally biased region" description="Polar residues" evidence="2">
    <location>
        <begin position="13"/>
        <end position="39"/>
    </location>
</feature>
<feature type="compositionally biased region" description="Pro residues" evidence="2">
    <location>
        <begin position="177"/>
        <end position="200"/>
    </location>
</feature>
<feature type="coiled-coil region" evidence="1">
    <location>
        <begin position="119"/>
        <end position="146"/>
    </location>
</feature>
<name>A0ABR3G4Q2_9PEZI</name>
<reference evidence="3 4" key="1">
    <citation type="submission" date="2024-02" db="EMBL/GenBank/DDBJ databases">
        <title>Discinaceae phylogenomics.</title>
        <authorList>
            <person name="Dirks A.C."/>
            <person name="James T.Y."/>
        </authorList>
    </citation>
    <scope>NUCLEOTIDE SEQUENCE [LARGE SCALE GENOMIC DNA]</scope>
    <source>
        <strain evidence="3 4">ACD0624</strain>
    </source>
</reference>
<dbReference type="EMBL" id="JBBBZM010000492">
    <property type="protein sequence ID" value="KAL0630581.1"/>
    <property type="molecule type" value="Genomic_DNA"/>
</dbReference>
<feature type="region of interest" description="Disordered" evidence="2">
    <location>
        <begin position="174"/>
        <end position="224"/>
    </location>
</feature>
<evidence type="ECO:0008006" key="5">
    <source>
        <dbReference type="Google" id="ProtNLM"/>
    </source>
</evidence>